<sequence length="344" mass="38788">MTTMTSLTVSIVKMAIILIKMLIQMYLLEDIKINAHQIFNLNCVYQLLQDMNVANVFMDIVPIKLEARTYVIACLNGYVDPGTGKCVTNCGIGRYGNVTFGYKGMIESTECLDCDSSCFECKSQVECKSCKKGYFLNLTEGKNTGACQLKQGQFESVLYVQSKDEREVVFQDGSKDYPFNSIVDALTKAYKIGSPYRSATIQIILFSNQTHSMQRYNSNLQLFDSIDISQSIKIIIDTVDQVPTKVYYKLRDKFTFLVGAGLTIRNIEFDATDSILDQREGNIDLALLDSNDYQCLKTFNSSCCNSAFDSNLQRYLIMGPAICQARYLPQSQFILTIHLDHLIA</sequence>
<proteinExistence type="predicted"/>
<accession>A0A078ABL3</accession>
<name>A0A078ABL3_STYLE</name>
<dbReference type="EMBL" id="CCKQ01006832">
    <property type="protein sequence ID" value="CDW78173.1"/>
    <property type="molecule type" value="Genomic_DNA"/>
</dbReference>
<dbReference type="SUPFAM" id="SSF57184">
    <property type="entry name" value="Growth factor receptor domain"/>
    <property type="match status" value="1"/>
</dbReference>
<keyword evidence="1" id="KW-0812">Transmembrane</keyword>
<keyword evidence="1" id="KW-0472">Membrane</keyword>
<keyword evidence="1" id="KW-1133">Transmembrane helix</keyword>
<dbReference type="InParanoid" id="A0A078ABL3"/>
<organism evidence="2 3">
    <name type="scientific">Stylonychia lemnae</name>
    <name type="common">Ciliate</name>
    <dbReference type="NCBI Taxonomy" id="5949"/>
    <lineage>
        <taxon>Eukaryota</taxon>
        <taxon>Sar</taxon>
        <taxon>Alveolata</taxon>
        <taxon>Ciliophora</taxon>
        <taxon>Intramacronucleata</taxon>
        <taxon>Spirotrichea</taxon>
        <taxon>Stichotrichia</taxon>
        <taxon>Sporadotrichida</taxon>
        <taxon>Oxytrichidae</taxon>
        <taxon>Stylonychinae</taxon>
        <taxon>Stylonychia</taxon>
    </lineage>
</organism>
<evidence type="ECO:0000313" key="3">
    <source>
        <dbReference type="Proteomes" id="UP000039865"/>
    </source>
</evidence>
<dbReference type="AlphaFoldDB" id="A0A078ABL3"/>
<gene>
    <name evidence="2" type="primary">Contig15062.g16054</name>
    <name evidence="2" type="ORF">STYLEM_7146</name>
</gene>
<dbReference type="Proteomes" id="UP000039865">
    <property type="component" value="Unassembled WGS sequence"/>
</dbReference>
<dbReference type="OrthoDB" id="10251639at2759"/>
<evidence type="ECO:0000313" key="2">
    <source>
        <dbReference type="EMBL" id="CDW78173.1"/>
    </source>
</evidence>
<protein>
    <submittedName>
        <fullName evidence="2">Uncharacterized protein</fullName>
    </submittedName>
</protein>
<dbReference type="InterPro" id="IPR009030">
    <property type="entry name" value="Growth_fac_rcpt_cys_sf"/>
</dbReference>
<keyword evidence="3" id="KW-1185">Reference proteome</keyword>
<dbReference type="Gene3D" id="2.10.220.10">
    <property type="entry name" value="Hormone Receptor, Insulin-like Growth Factor Receptor 1, Chain A, domain 2"/>
    <property type="match status" value="1"/>
</dbReference>
<reference evidence="2 3" key="1">
    <citation type="submission" date="2014-06" db="EMBL/GenBank/DDBJ databases">
        <authorList>
            <person name="Swart Estienne"/>
        </authorList>
    </citation>
    <scope>NUCLEOTIDE SEQUENCE [LARGE SCALE GENOMIC DNA]</scope>
    <source>
        <strain evidence="2 3">130c</strain>
    </source>
</reference>
<evidence type="ECO:0000256" key="1">
    <source>
        <dbReference type="SAM" id="Phobius"/>
    </source>
</evidence>
<feature type="transmembrane region" description="Helical" evidence="1">
    <location>
        <begin position="6"/>
        <end position="28"/>
    </location>
</feature>